<dbReference type="AlphaFoldDB" id="A0A4R2AS33"/>
<dbReference type="EMBL" id="SLVU01000046">
    <property type="protein sequence ID" value="TCN16423.1"/>
    <property type="molecule type" value="Genomic_DNA"/>
</dbReference>
<comment type="caution">
    <text evidence="1">The sequence shown here is derived from an EMBL/GenBank/DDBJ whole genome shotgun (WGS) entry which is preliminary data.</text>
</comment>
<accession>A0A4R2AS33</accession>
<evidence type="ECO:0000313" key="1">
    <source>
        <dbReference type="EMBL" id="TCN16423.1"/>
    </source>
</evidence>
<reference evidence="1 2" key="1">
    <citation type="submission" date="2019-03" db="EMBL/GenBank/DDBJ databases">
        <title>Genomic Encyclopedia of Type Strains, Phase IV (KMG-V): Genome sequencing to study the core and pangenomes of soil and plant-associated prokaryotes.</title>
        <authorList>
            <person name="Whitman W."/>
        </authorList>
    </citation>
    <scope>NUCLEOTIDE SEQUENCE [LARGE SCALE GENOMIC DNA]</scope>
    <source>
        <strain evidence="1 2">23C40</strain>
    </source>
</reference>
<gene>
    <name evidence="1" type="ORF">EV184_1465</name>
</gene>
<dbReference type="RefSeq" id="WP_165914180.1">
    <property type="nucleotide sequence ID" value="NZ_SLVU01000046.1"/>
</dbReference>
<evidence type="ECO:0000313" key="2">
    <source>
        <dbReference type="Proteomes" id="UP000295043"/>
    </source>
</evidence>
<proteinExistence type="predicted"/>
<name>A0A4R2AS33_9HYPH</name>
<sequence length="57" mass="5689">MFDVAGAQPPSGVRTVMTALVKADSGEVLVASESHQRARGTAALGGGKRLIVAPNAA</sequence>
<organism evidence="1 2">
    <name type="scientific">Sinorhizobium americanum</name>
    <dbReference type="NCBI Taxonomy" id="194963"/>
    <lineage>
        <taxon>Bacteria</taxon>
        <taxon>Pseudomonadati</taxon>
        <taxon>Pseudomonadota</taxon>
        <taxon>Alphaproteobacteria</taxon>
        <taxon>Hyphomicrobiales</taxon>
        <taxon>Rhizobiaceae</taxon>
        <taxon>Sinorhizobium/Ensifer group</taxon>
        <taxon>Sinorhizobium</taxon>
    </lineage>
</organism>
<dbReference type="Proteomes" id="UP000295043">
    <property type="component" value="Unassembled WGS sequence"/>
</dbReference>
<protein>
    <submittedName>
        <fullName evidence="1">Uncharacterized protein</fullName>
    </submittedName>
</protein>